<feature type="domain" description="Plasmid replication protein origin binding" evidence="1">
    <location>
        <begin position="11"/>
        <end position="127"/>
    </location>
</feature>
<sequence length="208" mass="24881">MVEKDIQNDEKDTRVRNWSWIVYPESAPENWRKLLDETGEKWIESPLHDKDINETTDEIKKPHWHIIISFTNKKSYKQALYISEMLNAPEPKKVASLQGSVQYLWHRNNPEKYQYDKSEVVAHNGFKYRQYLTDVGVDTDVILQEIVQWIRESNCYEYGDLVDYAVSEKFDDWFPTVRSQTIFLTAYLRSNRHKPFKKIDRETGEILE</sequence>
<dbReference type="Gene3D" id="3.40.1310.30">
    <property type="match status" value="1"/>
</dbReference>
<dbReference type="InterPro" id="IPR053923">
    <property type="entry name" value="RepB_C"/>
</dbReference>
<dbReference type="RefSeq" id="WP_311824607.1">
    <property type="nucleotide sequence ID" value="NZ_JARPYF010000029.1"/>
</dbReference>
<protein>
    <submittedName>
        <fullName evidence="3">Replication protein</fullName>
    </submittedName>
</protein>
<proteinExistence type="predicted"/>
<reference evidence="3 4" key="1">
    <citation type="submission" date="2023-03" db="EMBL/GenBank/DDBJ databases">
        <authorList>
            <person name="Shen W."/>
            <person name="Cai J."/>
        </authorList>
    </citation>
    <scope>NUCLEOTIDE SEQUENCE [LARGE SCALE GENOMIC DNA]</scope>
    <source>
        <strain evidence="3 4">D6-4</strain>
    </source>
</reference>
<organism evidence="3 4">
    <name type="scientific">Enterococcus hulanensis</name>
    <dbReference type="NCBI Taxonomy" id="2559929"/>
    <lineage>
        <taxon>Bacteria</taxon>
        <taxon>Bacillati</taxon>
        <taxon>Bacillota</taxon>
        <taxon>Bacilli</taxon>
        <taxon>Lactobacillales</taxon>
        <taxon>Enterococcaceae</taxon>
        <taxon>Enterococcus</taxon>
    </lineage>
</organism>
<dbReference type="Proteomes" id="UP001252875">
    <property type="component" value="Unassembled WGS sequence"/>
</dbReference>
<evidence type="ECO:0000313" key="4">
    <source>
        <dbReference type="Proteomes" id="UP001252875"/>
    </source>
</evidence>
<feature type="domain" description="Replication protein RepB C-terminal" evidence="2">
    <location>
        <begin position="138"/>
        <end position="193"/>
    </location>
</feature>
<evidence type="ECO:0000313" key="3">
    <source>
        <dbReference type="EMBL" id="MDT2602598.1"/>
    </source>
</evidence>
<dbReference type="EMBL" id="JARPYI010000027">
    <property type="protein sequence ID" value="MDT2602598.1"/>
    <property type="molecule type" value="Genomic_DNA"/>
</dbReference>
<accession>A0ABU3F7T2</accession>
<gene>
    <name evidence="3" type="ORF">P7D85_22775</name>
</gene>
<evidence type="ECO:0000259" key="1">
    <source>
        <dbReference type="Pfam" id="PF01719"/>
    </source>
</evidence>
<dbReference type="Pfam" id="PF01719">
    <property type="entry name" value="Rep_OBD"/>
    <property type="match status" value="1"/>
</dbReference>
<keyword evidence="4" id="KW-1185">Reference proteome</keyword>
<name>A0ABU3F7T2_9ENTE</name>
<dbReference type="InterPro" id="IPR002631">
    <property type="entry name" value="Plasmid_rep_OBD"/>
</dbReference>
<evidence type="ECO:0000259" key="2">
    <source>
        <dbReference type="Pfam" id="PF21861"/>
    </source>
</evidence>
<comment type="caution">
    <text evidence="3">The sequence shown here is derived from an EMBL/GenBank/DDBJ whole genome shotgun (WGS) entry which is preliminary data.</text>
</comment>
<dbReference type="Pfam" id="PF21861">
    <property type="entry name" value="RepB_C"/>
    <property type="match status" value="1"/>
</dbReference>